<proteinExistence type="predicted"/>
<dbReference type="Gene3D" id="2.40.350.20">
    <property type="match status" value="1"/>
</dbReference>
<feature type="domain" description="AA1-like" evidence="7">
    <location>
        <begin position="22"/>
        <end position="142"/>
    </location>
</feature>
<evidence type="ECO:0000256" key="3">
    <source>
        <dbReference type="ARBA" id="ARBA00022729"/>
    </source>
</evidence>
<reference evidence="8" key="1">
    <citation type="submission" date="2022-10" db="EMBL/GenBank/DDBJ databases">
        <title>Tapping the CABI collections for fungal endophytes: first genome assemblies for Collariella, Neodidymelliopsis, Ascochyta clinopodiicola, Didymella pomorum, Didymosphaeria variabile, Neocosmospora piperis and Neocucurbitaria cava.</title>
        <authorList>
            <person name="Hill R."/>
        </authorList>
    </citation>
    <scope>NUCLEOTIDE SEQUENCE</scope>
    <source>
        <strain evidence="8">IMI 356814</strain>
    </source>
</reference>
<dbReference type="AlphaFoldDB" id="A0A9W8YFI5"/>
<evidence type="ECO:0000256" key="6">
    <source>
        <dbReference type="SAM" id="MobiDB-lite"/>
    </source>
</evidence>
<feature type="region of interest" description="Disordered" evidence="6">
    <location>
        <begin position="1"/>
        <end position="20"/>
    </location>
</feature>
<evidence type="ECO:0000256" key="1">
    <source>
        <dbReference type="ARBA" id="ARBA00004613"/>
    </source>
</evidence>
<keyword evidence="2" id="KW-0964">Secreted</keyword>
<accession>A0A9W8YFI5</accession>
<evidence type="ECO:0000256" key="4">
    <source>
        <dbReference type="ARBA" id="ARBA00023157"/>
    </source>
</evidence>
<comment type="subcellular location">
    <subcellularLocation>
        <location evidence="1">Secreted</location>
    </subcellularLocation>
</comment>
<evidence type="ECO:0000256" key="2">
    <source>
        <dbReference type="ARBA" id="ARBA00022525"/>
    </source>
</evidence>
<evidence type="ECO:0000256" key="5">
    <source>
        <dbReference type="PROSITE-ProRule" id="PRU01243"/>
    </source>
</evidence>
<dbReference type="InterPro" id="IPR032382">
    <property type="entry name" value="AltA1"/>
</dbReference>
<feature type="disulfide bond" evidence="5">
    <location>
        <begin position="58"/>
        <end position="73"/>
    </location>
</feature>
<keyword evidence="4 5" id="KW-1015">Disulfide bond</keyword>
<dbReference type="GO" id="GO:0005576">
    <property type="term" value="C:extracellular region"/>
    <property type="evidence" value="ECO:0007669"/>
    <property type="project" value="UniProtKB-SubCell"/>
</dbReference>
<feature type="disulfide bond" evidence="5">
    <location>
        <begin position="118"/>
        <end position="130"/>
    </location>
</feature>
<keyword evidence="3" id="KW-0732">Signal</keyword>
<comment type="caution">
    <text evidence="8">The sequence shown here is derived from an EMBL/GenBank/DDBJ whole genome shotgun (WGS) entry which is preliminary data.</text>
</comment>
<evidence type="ECO:0000313" key="9">
    <source>
        <dbReference type="Proteomes" id="UP001140560"/>
    </source>
</evidence>
<name>A0A9W8YFI5_9PLEO</name>
<gene>
    <name evidence="8" type="ORF">N0V83_002746</name>
</gene>
<evidence type="ECO:0000259" key="7">
    <source>
        <dbReference type="PROSITE" id="PS51895"/>
    </source>
</evidence>
<dbReference type="PROSITE" id="PS51895">
    <property type="entry name" value="AA1"/>
    <property type="match status" value="1"/>
</dbReference>
<dbReference type="Proteomes" id="UP001140560">
    <property type="component" value="Unassembled WGS sequence"/>
</dbReference>
<dbReference type="OrthoDB" id="3928926at2759"/>
<evidence type="ECO:0000313" key="8">
    <source>
        <dbReference type="EMBL" id="KAJ4374007.1"/>
    </source>
</evidence>
<sequence>MTPQTTDCPNPAHCGGGAPDPSTYENINIADYTLRKNNGTIQAVYFKLSGNNATGIVCETGAVPTVPSEVVTCGTSDYRFGVVEDPNGGEDTDVGLAIYHQTSPFAGKMGTGSVPTYCRAGGNGPEDYVCQQTDAVATIVIQ</sequence>
<protein>
    <recommendedName>
        <fullName evidence="7">AA1-like domain-containing protein</fullName>
    </recommendedName>
</protein>
<organism evidence="8 9">
    <name type="scientific">Neocucurbitaria cava</name>
    <dbReference type="NCBI Taxonomy" id="798079"/>
    <lineage>
        <taxon>Eukaryota</taxon>
        <taxon>Fungi</taxon>
        <taxon>Dikarya</taxon>
        <taxon>Ascomycota</taxon>
        <taxon>Pezizomycotina</taxon>
        <taxon>Dothideomycetes</taxon>
        <taxon>Pleosporomycetidae</taxon>
        <taxon>Pleosporales</taxon>
        <taxon>Pleosporineae</taxon>
        <taxon>Cucurbitariaceae</taxon>
        <taxon>Neocucurbitaria</taxon>
    </lineage>
</organism>
<dbReference type="Pfam" id="PF16541">
    <property type="entry name" value="AltA1"/>
    <property type="match status" value="1"/>
</dbReference>
<keyword evidence="9" id="KW-1185">Reference proteome</keyword>
<dbReference type="EMBL" id="JAPEUY010000004">
    <property type="protein sequence ID" value="KAJ4374007.1"/>
    <property type="molecule type" value="Genomic_DNA"/>
</dbReference>